<name>A0A8T6QGC7_ECOLX</name>
<dbReference type="AlphaFoldDB" id="A0A8T6QGC7"/>
<dbReference type="EMBL" id="JAAGYP010000722">
    <property type="protein sequence ID" value="NEN74347.1"/>
    <property type="molecule type" value="Genomic_DNA"/>
</dbReference>
<dbReference type="Proteomes" id="UP000471360">
    <property type="component" value="Unassembled WGS sequence"/>
</dbReference>
<reference evidence="1 2" key="1">
    <citation type="submission" date="2020-02" db="EMBL/GenBank/DDBJ databases">
        <authorList>
            <person name="Subbiah M."/>
            <person name="Call D."/>
        </authorList>
    </citation>
    <scope>NUCLEOTIDE SEQUENCE [LARGE SCALE GENOMIC DNA]</scope>
    <source>
        <strain evidence="1 2">8375wB1</strain>
    </source>
</reference>
<evidence type="ECO:0000313" key="1">
    <source>
        <dbReference type="EMBL" id="NEN74347.1"/>
    </source>
</evidence>
<proteinExistence type="predicted"/>
<gene>
    <name evidence="1" type="ORF">G3W53_31015</name>
</gene>
<evidence type="ECO:0000313" key="2">
    <source>
        <dbReference type="Proteomes" id="UP000471360"/>
    </source>
</evidence>
<organism evidence="1 2">
    <name type="scientific">Escherichia coli</name>
    <dbReference type="NCBI Taxonomy" id="562"/>
    <lineage>
        <taxon>Bacteria</taxon>
        <taxon>Pseudomonadati</taxon>
        <taxon>Pseudomonadota</taxon>
        <taxon>Gammaproteobacteria</taxon>
        <taxon>Enterobacterales</taxon>
        <taxon>Enterobacteriaceae</taxon>
        <taxon>Escherichia</taxon>
    </lineage>
</organism>
<accession>A0A8T6QGC7</accession>
<comment type="caution">
    <text evidence="1">The sequence shown here is derived from an EMBL/GenBank/DDBJ whole genome shotgun (WGS) entry which is preliminary data.</text>
</comment>
<protein>
    <submittedName>
        <fullName evidence="1">Sel1 repeat family protein</fullName>
    </submittedName>
</protein>
<sequence>MNKKLMYIFAIFIVAAITCISQPKKTTLRDKA</sequence>
<feature type="non-terminal residue" evidence="1">
    <location>
        <position position="32"/>
    </location>
</feature>